<organism evidence="1 2">
    <name type="scientific">Gemmobacter megaterium</name>
    <dbReference type="NCBI Taxonomy" id="1086013"/>
    <lineage>
        <taxon>Bacteria</taxon>
        <taxon>Pseudomonadati</taxon>
        <taxon>Pseudomonadota</taxon>
        <taxon>Alphaproteobacteria</taxon>
        <taxon>Rhodobacterales</taxon>
        <taxon>Paracoccaceae</taxon>
        <taxon>Gemmobacter</taxon>
    </lineage>
</organism>
<keyword evidence="2" id="KW-1185">Reference proteome</keyword>
<dbReference type="Pfam" id="PF05354">
    <property type="entry name" value="Phage_attach"/>
    <property type="match status" value="1"/>
</dbReference>
<proteinExistence type="predicted"/>
<dbReference type="EMBL" id="FTOT01000012">
    <property type="protein sequence ID" value="SIT22725.1"/>
    <property type="molecule type" value="Genomic_DNA"/>
</dbReference>
<dbReference type="InterPro" id="IPR053734">
    <property type="entry name" value="Phage_Head-Tail_Connect_sf"/>
</dbReference>
<gene>
    <name evidence="1" type="ORF">SAMN05421774_11251</name>
</gene>
<accession>A0A1N7QIN4</accession>
<evidence type="ECO:0000313" key="1">
    <source>
        <dbReference type="EMBL" id="SIT22725.1"/>
    </source>
</evidence>
<dbReference type="AlphaFoldDB" id="A0A1N7QIN4"/>
<dbReference type="InterPro" id="IPR008018">
    <property type="entry name" value="Phage_tail_attach_FII"/>
</dbReference>
<dbReference type="GO" id="GO:0019068">
    <property type="term" value="P:virion assembly"/>
    <property type="evidence" value="ECO:0007669"/>
    <property type="project" value="InterPro"/>
</dbReference>
<sequence>MSHFFDGMVGVFSDLLGAPVSYTPAGGAARVIQSIFRESPVDLLDRDGHPVRDVGPVWKVAKVDAPELKRGDTITLENGRTFEVQAVWPGGSPASDAFLHADLYEVSP</sequence>
<evidence type="ECO:0000313" key="2">
    <source>
        <dbReference type="Proteomes" id="UP000186141"/>
    </source>
</evidence>
<dbReference type="Gene3D" id="2.40.10.180">
    <property type="entry name" value="Phage tail proteins"/>
    <property type="match status" value="1"/>
</dbReference>
<protein>
    <submittedName>
        <fullName evidence="1">Uncharacterized protein</fullName>
    </submittedName>
</protein>
<name>A0A1N7QIN4_9RHOB</name>
<reference evidence="1 2" key="1">
    <citation type="submission" date="2017-01" db="EMBL/GenBank/DDBJ databases">
        <authorList>
            <person name="Mah S.A."/>
            <person name="Swanson W.J."/>
            <person name="Moy G.W."/>
            <person name="Vacquier V.D."/>
        </authorList>
    </citation>
    <scope>NUCLEOTIDE SEQUENCE [LARGE SCALE GENOMIC DNA]</scope>
    <source>
        <strain evidence="1 2">DSM 26375</strain>
    </source>
</reference>
<dbReference type="OrthoDB" id="7693309at2"/>
<dbReference type="RefSeq" id="WP_076534043.1">
    <property type="nucleotide sequence ID" value="NZ_BMEH01000012.1"/>
</dbReference>
<dbReference type="STRING" id="1086013.SAMN05421774_11251"/>
<dbReference type="Proteomes" id="UP000186141">
    <property type="component" value="Unassembled WGS sequence"/>
</dbReference>